<dbReference type="AlphaFoldDB" id="A0A1H3F466"/>
<proteinExistence type="predicted"/>
<protein>
    <submittedName>
        <fullName evidence="1">Uncharacterized protein</fullName>
    </submittedName>
</protein>
<evidence type="ECO:0000313" key="2">
    <source>
        <dbReference type="Proteomes" id="UP000183400"/>
    </source>
</evidence>
<evidence type="ECO:0000313" key="1">
    <source>
        <dbReference type="EMBL" id="SDX85637.1"/>
    </source>
</evidence>
<dbReference type="OrthoDB" id="7698345at2"/>
<reference evidence="2" key="1">
    <citation type="submission" date="2016-10" db="EMBL/GenBank/DDBJ databases">
        <authorList>
            <person name="Varghese N."/>
            <person name="Submissions S."/>
        </authorList>
    </citation>
    <scope>NUCLEOTIDE SEQUENCE [LARGE SCALE GENOMIC DNA]</scope>
    <source>
        <strain evidence="2">DSM 27839</strain>
    </source>
</reference>
<gene>
    <name evidence="1" type="ORF">SAMN05444358_11336</name>
</gene>
<accession>A0A1H3F466</accession>
<dbReference type="Proteomes" id="UP000183400">
    <property type="component" value="Unassembled WGS sequence"/>
</dbReference>
<organism evidence="1 2">
    <name type="scientific">Ruegeria halocynthiae</name>
    <dbReference type="NCBI Taxonomy" id="985054"/>
    <lineage>
        <taxon>Bacteria</taxon>
        <taxon>Pseudomonadati</taxon>
        <taxon>Pseudomonadota</taxon>
        <taxon>Alphaproteobacteria</taxon>
        <taxon>Rhodobacterales</taxon>
        <taxon>Roseobacteraceae</taxon>
        <taxon>Ruegeria</taxon>
    </lineage>
</organism>
<keyword evidence="2" id="KW-1185">Reference proteome</keyword>
<dbReference type="RefSeq" id="WP_074739149.1">
    <property type="nucleotide sequence ID" value="NZ_FNNP01000013.1"/>
</dbReference>
<name>A0A1H3F466_9RHOB</name>
<dbReference type="STRING" id="985054.SAMN05444358_11336"/>
<sequence length="348" mass="39162">MVSRTDYLLNEVEHFAPYSKFDQSAPREDRVSEQIDIIKKEQQAMGFDRAAIASKSFDIEDQSNRRVDEHTAQQDLVEELKIELEAAERSGEPVDLNDMRALVSQHMTDAQEYDLYHPYYSSLADLSGDKDFQGLDDYQSPGDRYVQYMQSALGQAGFENYEQQTKDILNSIENMEALAREVEDPHLRAAMDVQIGELKGDVAELRPYDTDLQAFTVADDSYTTSMSAAELDNLDPSEAEKWLAVRDDIVATANTSASMETSFWPATTIMTAFQSAQQRLGKTRTFPPLLPISTAKAFRTATNAPRLLSVSCTKFHPARLQPLCRRSPISANRPPTSMKMMDTAYNHG</sequence>
<dbReference type="EMBL" id="FNNP01000013">
    <property type="protein sequence ID" value="SDX85637.1"/>
    <property type="molecule type" value="Genomic_DNA"/>
</dbReference>